<name>A0ABT1AAG3_9PSEU</name>
<keyword evidence="2" id="KW-0413">Isomerase</keyword>
<keyword evidence="3" id="KW-1185">Reference proteome</keyword>
<gene>
    <name evidence="2" type="ORF">KDL28_33540</name>
</gene>
<reference evidence="2" key="1">
    <citation type="submission" date="2021-04" db="EMBL/GenBank/DDBJ databases">
        <title>Pseudonocardia sp. nov., isolated from sandy soil of mangrove forest.</title>
        <authorList>
            <person name="Zan Z."/>
            <person name="Huang R."/>
            <person name="Liu W."/>
        </authorList>
    </citation>
    <scope>NUCLEOTIDE SEQUENCE</scope>
    <source>
        <strain evidence="2">S2-4</strain>
    </source>
</reference>
<evidence type="ECO:0000256" key="1">
    <source>
        <dbReference type="SAM" id="SignalP"/>
    </source>
</evidence>
<dbReference type="InterPro" id="IPR027304">
    <property type="entry name" value="Trigger_fact/SurA_dom_sf"/>
</dbReference>
<dbReference type="Pfam" id="PF13624">
    <property type="entry name" value="SurA_N_3"/>
    <property type="match status" value="1"/>
</dbReference>
<dbReference type="PROSITE" id="PS51257">
    <property type="entry name" value="PROKAR_LIPOPROTEIN"/>
    <property type="match status" value="1"/>
</dbReference>
<protein>
    <submittedName>
        <fullName evidence="2">Peptidyl-prolyl cis-trans isomerase</fullName>
    </submittedName>
</protein>
<accession>A0ABT1AAG3</accession>
<dbReference type="GO" id="GO:0016853">
    <property type="term" value="F:isomerase activity"/>
    <property type="evidence" value="ECO:0007669"/>
    <property type="project" value="UniProtKB-KW"/>
</dbReference>
<dbReference type="SUPFAM" id="SSF109998">
    <property type="entry name" value="Triger factor/SurA peptide-binding domain-like"/>
    <property type="match status" value="1"/>
</dbReference>
<sequence length="303" mass="31407">MRRQVVRVIVAVTAAGAVATGCSGLGQPGSAAVVGDRSVPLETVQSQMQAALDKPDQMARLGADGRGPDDIARGLVTQQVLHELVTREAAERRVTVTEQQVDSSLADQGGAASILENTFLDEAGLRERVRDQLLAAEMARDVVGGLSVTADLVAATSREEADRTARTLLAGGPAAEALFANPDTAARGQTYQAVTAPEAAATVLFSTPAGGVAAFQPDPGRATWIVLRVTESRTDVQTPPEAVSALSQSDLVGIGYRLLQPVADEVGVTVNPRYGVWDPISLQVVAEEDVSGEILLPNAPAAG</sequence>
<dbReference type="EMBL" id="JAGSOV010000074">
    <property type="protein sequence ID" value="MCO1659993.1"/>
    <property type="molecule type" value="Genomic_DNA"/>
</dbReference>
<evidence type="ECO:0000313" key="3">
    <source>
        <dbReference type="Proteomes" id="UP001165283"/>
    </source>
</evidence>
<dbReference type="Proteomes" id="UP001165283">
    <property type="component" value="Unassembled WGS sequence"/>
</dbReference>
<feature type="signal peptide" evidence="1">
    <location>
        <begin position="1"/>
        <end position="19"/>
    </location>
</feature>
<proteinExistence type="predicted"/>
<comment type="caution">
    <text evidence="2">The sequence shown here is derived from an EMBL/GenBank/DDBJ whole genome shotgun (WGS) entry which is preliminary data.</text>
</comment>
<evidence type="ECO:0000313" key="2">
    <source>
        <dbReference type="EMBL" id="MCO1659993.1"/>
    </source>
</evidence>
<organism evidence="2 3">
    <name type="scientific">Pseudonocardia humida</name>
    <dbReference type="NCBI Taxonomy" id="2800819"/>
    <lineage>
        <taxon>Bacteria</taxon>
        <taxon>Bacillati</taxon>
        <taxon>Actinomycetota</taxon>
        <taxon>Actinomycetes</taxon>
        <taxon>Pseudonocardiales</taxon>
        <taxon>Pseudonocardiaceae</taxon>
        <taxon>Pseudonocardia</taxon>
    </lineage>
</organism>
<keyword evidence="1" id="KW-0732">Signal</keyword>
<dbReference type="Gene3D" id="1.10.4030.10">
    <property type="entry name" value="Porin chaperone SurA, peptide-binding domain"/>
    <property type="match status" value="1"/>
</dbReference>
<feature type="chain" id="PRO_5045838658" evidence="1">
    <location>
        <begin position="20"/>
        <end position="303"/>
    </location>
</feature>